<evidence type="ECO:0000256" key="1">
    <source>
        <dbReference type="SAM" id="Phobius"/>
    </source>
</evidence>
<dbReference type="EMBL" id="BRYA01000576">
    <property type="protein sequence ID" value="GMI23845.1"/>
    <property type="molecule type" value="Genomic_DNA"/>
</dbReference>
<proteinExistence type="predicted"/>
<dbReference type="Gene3D" id="3.40.50.620">
    <property type="entry name" value="HUPs"/>
    <property type="match status" value="2"/>
</dbReference>
<accession>A0A9W7FWD5</accession>
<keyword evidence="1" id="KW-0472">Membrane</keyword>
<dbReference type="AlphaFoldDB" id="A0A9W7FWD5"/>
<dbReference type="SUPFAM" id="SSF52374">
    <property type="entry name" value="Nucleotidylyl transferase"/>
    <property type="match status" value="1"/>
</dbReference>
<gene>
    <name evidence="2" type="ORF">TrCOL_g4457</name>
</gene>
<protein>
    <submittedName>
        <fullName evidence="2">Uncharacterized protein</fullName>
    </submittedName>
</protein>
<dbReference type="GO" id="GO:0006646">
    <property type="term" value="P:phosphatidylethanolamine biosynthetic process"/>
    <property type="evidence" value="ECO:0007669"/>
    <property type="project" value="InterPro"/>
</dbReference>
<evidence type="ECO:0000313" key="2">
    <source>
        <dbReference type="EMBL" id="GMI23845.1"/>
    </source>
</evidence>
<name>A0A9W7FWD5_9STRA</name>
<dbReference type="OrthoDB" id="40021at2759"/>
<reference evidence="3" key="1">
    <citation type="journal article" date="2023" name="Commun. Biol.">
        <title>Genome analysis of Parmales, the sister group of diatoms, reveals the evolutionary specialization of diatoms from phago-mixotrophs to photoautotrophs.</title>
        <authorList>
            <person name="Ban H."/>
            <person name="Sato S."/>
            <person name="Yoshikawa S."/>
            <person name="Yamada K."/>
            <person name="Nakamura Y."/>
            <person name="Ichinomiya M."/>
            <person name="Sato N."/>
            <person name="Blanc-Mathieu R."/>
            <person name="Endo H."/>
            <person name="Kuwata A."/>
            <person name="Ogata H."/>
        </authorList>
    </citation>
    <scope>NUCLEOTIDE SEQUENCE [LARGE SCALE GENOMIC DNA]</scope>
</reference>
<organism evidence="2 3">
    <name type="scientific">Triparma columacea</name>
    <dbReference type="NCBI Taxonomy" id="722753"/>
    <lineage>
        <taxon>Eukaryota</taxon>
        <taxon>Sar</taxon>
        <taxon>Stramenopiles</taxon>
        <taxon>Ochrophyta</taxon>
        <taxon>Bolidophyceae</taxon>
        <taxon>Parmales</taxon>
        <taxon>Triparmaceae</taxon>
        <taxon>Triparma</taxon>
    </lineage>
</organism>
<dbReference type="PANTHER" id="PTHR45780">
    <property type="entry name" value="ETHANOLAMINE-PHOSPHATE CYTIDYLYLTRANSFERASE"/>
    <property type="match status" value="1"/>
</dbReference>
<evidence type="ECO:0000313" key="3">
    <source>
        <dbReference type="Proteomes" id="UP001165065"/>
    </source>
</evidence>
<feature type="transmembrane region" description="Helical" evidence="1">
    <location>
        <begin position="58"/>
        <end position="79"/>
    </location>
</feature>
<sequence length="197" mass="22285">MKVSYWSIYAVSLVKTLLLPRDKSWSRFGIVRVVCLLMRMAPAISPGVLVVLMSSASLLSHTVIFSLCLVYYIAVFGDLCHHMNLPLLSVCRNVYFDGVYDLCHIGHKNLFKRALTNGNLLFVGEFLDKHQIHVVACGQEYFDKYPNTDDDPYYGYVRKIGIAKPMQRTAGMSTSDLIRRIQSAAPADERNDTKKSK</sequence>
<keyword evidence="1" id="KW-1133">Transmembrane helix</keyword>
<keyword evidence="1" id="KW-0812">Transmembrane</keyword>
<dbReference type="Proteomes" id="UP001165065">
    <property type="component" value="Unassembled WGS sequence"/>
</dbReference>
<dbReference type="GO" id="GO:0004306">
    <property type="term" value="F:ethanolamine-phosphate cytidylyltransferase activity"/>
    <property type="evidence" value="ECO:0007669"/>
    <property type="project" value="InterPro"/>
</dbReference>
<dbReference type="PANTHER" id="PTHR45780:SF1">
    <property type="entry name" value="ETHANOLAMINE-PHOSPHATE CYTIDYLYLTRANSFERASE"/>
    <property type="match status" value="1"/>
</dbReference>
<comment type="caution">
    <text evidence="2">The sequence shown here is derived from an EMBL/GenBank/DDBJ whole genome shotgun (WGS) entry which is preliminary data.</text>
</comment>
<dbReference type="GO" id="GO:0005737">
    <property type="term" value="C:cytoplasm"/>
    <property type="evidence" value="ECO:0007669"/>
    <property type="project" value="TreeGrafter"/>
</dbReference>
<dbReference type="InterPro" id="IPR044608">
    <property type="entry name" value="Ect1/PCYT2"/>
</dbReference>
<keyword evidence="3" id="KW-1185">Reference proteome</keyword>
<feature type="transmembrane region" description="Helical" evidence="1">
    <location>
        <begin position="30"/>
        <end position="52"/>
    </location>
</feature>
<dbReference type="InterPro" id="IPR014729">
    <property type="entry name" value="Rossmann-like_a/b/a_fold"/>
</dbReference>